<dbReference type="SMART" id="SM00829">
    <property type="entry name" value="PKS_ER"/>
    <property type="match status" value="1"/>
</dbReference>
<dbReference type="InterPro" id="IPR013149">
    <property type="entry name" value="ADH-like_C"/>
</dbReference>
<dbReference type="PANTHER" id="PTHR48106">
    <property type="entry name" value="QUINONE OXIDOREDUCTASE PIG3-RELATED"/>
    <property type="match status" value="1"/>
</dbReference>
<evidence type="ECO:0000256" key="2">
    <source>
        <dbReference type="ARBA" id="ARBA00023002"/>
    </source>
</evidence>
<evidence type="ECO:0000313" key="5">
    <source>
        <dbReference type="Proteomes" id="UP000323671"/>
    </source>
</evidence>
<sequence>MLPATMRYVAYTPSPDPATLHVAEGPVPRPGPGEILIKVRYAGINRPDVFQRKGLYPAPPGASPILGLEVAGEVAALGEHADIWQVGDPVTALAPGGGYAEYCVVPARHALPVPANVPLEQAAGLPENWFTVWSNLRDIARLKAGERLLVHGGSSGIGLAAIQLGKLTGAQVFTTVGTAEKAAACRAFGADGVVEYRRQDFVEEIRAATNGEGVDVILDMVGGDYVQKNVSLLRRDGRLVYIAFLNGSKTSFDFLPVMTKRLTITGSTLRPRSREEKEAIREALLEHVWPALTEGRVKSRIHATFPLDQAAEAHRLMESSAHIGKILLAVAP</sequence>
<organism evidence="4 5">
    <name type="scientific">Oryzomicrobium terrae</name>
    <dbReference type="NCBI Taxonomy" id="1735038"/>
    <lineage>
        <taxon>Bacteria</taxon>
        <taxon>Pseudomonadati</taxon>
        <taxon>Pseudomonadota</taxon>
        <taxon>Betaproteobacteria</taxon>
        <taxon>Rhodocyclales</taxon>
        <taxon>Rhodocyclaceae</taxon>
        <taxon>Oryzomicrobium</taxon>
    </lineage>
</organism>
<dbReference type="Proteomes" id="UP000323671">
    <property type="component" value="Chromosome"/>
</dbReference>
<keyword evidence="1" id="KW-0521">NADP</keyword>
<dbReference type="Pfam" id="PF00107">
    <property type="entry name" value="ADH_zinc_N"/>
    <property type="match status" value="1"/>
</dbReference>
<name>A0A5C1E9R4_9RHOO</name>
<dbReference type="InterPro" id="IPR020843">
    <property type="entry name" value="ER"/>
</dbReference>
<keyword evidence="5" id="KW-1185">Reference proteome</keyword>
<gene>
    <name evidence="4" type="ORF">OTERR_22450</name>
</gene>
<dbReference type="Gene3D" id="3.40.50.720">
    <property type="entry name" value="NAD(P)-binding Rossmann-like Domain"/>
    <property type="match status" value="1"/>
</dbReference>
<dbReference type="SUPFAM" id="SSF51735">
    <property type="entry name" value="NAD(P)-binding Rossmann-fold domains"/>
    <property type="match status" value="1"/>
</dbReference>
<dbReference type="InterPro" id="IPR013154">
    <property type="entry name" value="ADH-like_N"/>
</dbReference>
<dbReference type="InterPro" id="IPR011032">
    <property type="entry name" value="GroES-like_sf"/>
</dbReference>
<keyword evidence="2" id="KW-0560">Oxidoreductase</keyword>
<dbReference type="GO" id="GO:0016651">
    <property type="term" value="F:oxidoreductase activity, acting on NAD(P)H"/>
    <property type="evidence" value="ECO:0007669"/>
    <property type="project" value="TreeGrafter"/>
</dbReference>
<protein>
    <recommendedName>
        <fullName evidence="3">Enoyl reductase (ER) domain-containing protein</fullName>
    </recommendedName>
</protein>
<dbReference type="AlphaFoldDB" id="A0A5C1E9R4"/>
<dbReference type="GO" id="GO:0070402">
    <property type="term" value="F:NADPH binding"/>
    <property type="evidence" value="ECO:0007669"/>
    <property type="project" value="TreeGrafter"/>
</dbReference>
<evidence type="ECO:0000259" key="3">
    <source>
        <dbReference type="SMART" id="SM00829"/>
    </source>
</evidence>
<feature type="domain" description="Enoyl reductase (ER)" evidence="3">
    <location>
        <begin position="15"/>
        <end position="328"/>
    </location>
</feature>
<reference evidence="4 5" key="1">
    <citation type="submission" date="2017-07" db="EMBL/GenBank/DDBJ databases">
        <title>Complete genome sequence of Oryzomicrobium terrae TPP412.</title>
        <authorList>
            <person name="Chiu L.-W."/>
            <person name="Lo K.-J."/>
            <person name="Tsai Y.-M."/>
            <person name="Lin S.-S."/>
            <person name="Kuo C.-H."/>
            <person name="Liu C.-T."/>
        </authorList>
    </citation>
    <scope>NUCLEOTIDE SEQUENCE [LARGE SCALE GENOMIC DNA]</scope>
    <source>
        <strain evidence="4 5">TPP412</strain>
    </source>
</reference>
<dbReference type="NCBIfam" id="TIGR02824">
    <property type="entry name" value="quinone_pig3"/>
    <property type="match status" value="1"/>
</dbReference>
<dbReference type="Pfam" id="PF08240">
    <property type="entry name" value="ADH_N"/>
    <property type="match status" value="1"/>
</dbReference>
<dbReference type="EMBL" id="CP022579">
    <property type="protein sequence ID" value="QEL65721.1"/>
    <property type="molecule type" value="Genomic_DNA"/>
</dbReference>
<dbReference type="PANTHER" id="PTHR48106:SF8">
    <property type="entry name" value="OS02G0805600 PROTEIN"/>
    <property type="match status" value="1"/>
</dbReference>
<dbReference type="InterPro" id="IPR036291">
    <property type="entry name" value="NAD(P)-bd_dom_sf"/>
</dbReference>
<evidence type="ECO:0000313" key="4">
    <source>
        <dbReference type="EMBL" id="QEL65721.1"/>
    </source>
</evidence>
<evidence type="ECO:0000256" key="1">
    <source>
        <dbReference type="ARBA" id="ARBA00022857"/>
    </source>
</evidence>
<dbReference type="KEGG" id="otr:OTERR_22450"/>
<proteinExistence type="predicted"/>
<dbReference type="InterPro" id="IPR014189">
    <property type="entry name" value="Quinone_OxRdtase_PIG3"/>
</dbReference>
<accession>A0A5C1E9R4</accession>
<dbReference type="Gene3D" id="3.90.180.10">
    <property type="entry name" value="Medium-chain alcohol dehydrogenases, catalytic domain"/>
    <property type="match status" value="1"/>
</dbReference>
<dbReference type="CDD" id="cd05276">
    <property type="entry name" value="p53_inducible_oxidoreductase"/>
    <property type="match status" value="1"/>
</dbReference>
<dbReference type="SUPFAM" id="SSF50129">
    <property type="entry name" value="GroES-like"/>
    <property type="match status" value="1"/>
</dbReference>
<dbReference type="RefSeq" id="WP_054621164.1">
    <property type="nucleotide sequence ID" value="NZ_CP022579.1"/>
</dbReference>